<keyword evidence="3" id="KW-0597">Phosphoprotein</keyword>
<dbReference type="PANTHER" id="PTHR43065">
    <property type="entry name" value="SENSOR HISTIDINE KINASE"/>
    <property type="match status" value="1"/>
</dbReference>
<evidence type="ECO:0000256" key="6">
    <source>
        <dbReference type="ARBA" id="ARBA00022777"/>
    </source>
</evidence>
<proteinExistence type="predicted"/>
<evidence type="ECO:0000256" key="1">
    <source>
        <dbReference type="ARBA" id="ARBA00000085"/>
    </source>
</evidence>
<feature type="transmembrane region" description="Helical" evidence="9">
    <location>
        <begin position="162"/>
        <end position="178"/>
    </location>
</feature>
<dbReference type="InterPro" id="IPR005467">
    <property type="entry name" value="His_kinase_dom"/>
</dbReference>
<dbReference type="PANTHER" id="PTHR43065:SF10">
    <property type="entry name" value="PEROXIDE STRESS-ACTIVATED HISTIDINE KINASE MAK3"/>
    <property type="match status" value="1"/>
</dbReference>
<dbReference type="InterPro" id="IPR036890">
    <property type="entry name" value="HATPase_C_sf"/>
</dbReference>
<dbReference type="SMART" id="SM00387">
    <property type="entry name" value="HATPase_c"/>
    <property type="match status" value="1"/>
</dbReference>
<keyword evidence="6" id="KW-0418">Kinase</keyword>
<dbReference type="SUPFAM" id="SSF47384">
    <property type="entry name" value="Homodimeric domain of signal transducing histidine kinase"/>
    <property type="match status" value="1"/>
</dbReference>
<dbReference type="PRINTS" id="PR00344">
    <property type="entry name" value="BCTRLSENSOR"/>
</dbReference>
<feature type="transmembrane region" description="Helical" evidence="9">
    <location>
        <begin position="83"/>
        <end position="107"/>
    </location>
</feature>
<dbReference type="Pfam" id="PF00512">
    <property type="entry name" value="HisKA"/>
    <property type="match status" value="1"/>
</dbReference>
<keyword evidence="4" id="KW-0808">Transferase</keyword>
<dbReference type="GO" id="GO:0000155">
    <property type="term" value="F:phosphorelay sensor kinase activity"/>
    <property type="evidence" value="ECO:0007669"/>
    <property type="project" value="InterPro"/>
</dbReference>
<evidence type="ECO:0000256" key="8">
    <source>
        <dbReference type="ARBA" id="ARBA00023012"/>
    </source>
</evidence>
<evidence type="ECO:0000256" key="3">
    <source>
        <dbReference type="ARBA" id="ARBA00022553"/>
    </source>
</evidence>
<dbReference type="KEGG" id="psti:SOO65_14175"/>
<dbReference type="CDD" id="cd00082">
    <property type="entry name" value="HisKA"/>
    <property type="match status" value="1"/>
</dbReference>
<keyword evidence="5" id="KW-0547">Nucleotide-binding</keyword>
<dbReference type="EC" id="2.7.13.3" evidence="2"/>
<evidence type="ECO:0000313" key="12">
    <source>
        <dbReference type="Proteomes" id="UP001324634"/>
    </source>
</evidence>
<keyword evidence="12" id="KW-1185">Reference proteome</keyword>
<keyword evidence="7 11" id="KW-0067">ATP-binding</keyword>
<sequence>MQAQSLRKIIKIRLWNEVAIRNRITPITHIILCVLSYFICHQMHAANKLTALPYLLITVSWALRALAFKKFPPDDVPSDEARLAYYLCSMGIGLGWGLMFVCVHHFYGLLSVHSLFLLMQLAGQCSGGVATFSASPKGYIFFLFPITLTPVIDFFFFSEGEALILGALFVFFTIFYLYQIKISHQYLKDSISNEISNALERDKFKGLINAVPGFVSFIDKNLVYQAINDFGKNFYQEGSIVGKTVGFLHPESEFVRFVQSFMLSSKETAISELKIEFNGEPKTFVVSIKKILEPIGGAVIVSVPMDELVEARKNLRAQEAQSHYTAKLVSLGEMAAGIAHEINNPLAIIQGSSDQIEKIASRSETEVTRLLEYNSKIQKTVGRISRIIKSLKGLARNGENDPFLPFEFQHILEPCIEISRQRFRDENVELEIVPYDSSIRIVGQEIQLSQVLMNLMNNAFDAALAGPNRRWVKIELTQNEEYFDIKVQDSGNGVPREIRDKIMEPFFTTKPINKGTGLGLSISKNIMIQHQGTLLLDENSPFTTFVMRIKR</sequence>
<dbReference type="InterPro" id="IPR036097">
    <property type="entry name" value="HisK_dim/P_sf"/>
</dbReference>
<dbReference type="AlphaFoldDB" id="A0AAX4HKQ4"/>
<dbReference type="Gene3D" id="1.10.287.130">
    <property type="match status" value="1"/>
</dbReference>
<dbReference type="PROSITE" id="PS50109">
    <property type="entry name" value="HIS_KIN"/>
    <property type="match status" value="1"/>
</dbReference>
<dbReference type="Pfam" id="PF02518">
    <property type="entry name" value="HATPase_c"/>
    <property type="match status" value="1"/>
</dbReference>
<keyword evidence="9" id="KW-0812">Transmembrane</keyword>
<dbReference type="RefSeq" id="WP_321391325.1">
    <property type="nucleotide sequence ID" value="NZ_CP139487.1"/>
</dbReference>
<dbReference type="GO" id="GO:0005524">
    <property type="term" value="F:ATP binding"/>
    <property type="evidence" value="ECO:0007669"/>
    <property type="project" value="UniProtKB-KW"/>
</dbReference>
<name>A0AAX4HKQ4_9BACT</name>
<gene>
    <name evidence="11" type="ORF">SOO65_14175</name>
</gene>
<dbReference type="Proteomes" id="UP001324634">
    <property type="component" value="Chromosome"/>
</dbReference>
<feature type="transmembrane region" description="Helical" evidence="9">
    <location>
        <begin position="51"/>
        <end position="71"/>
    </location>
</feature>
<dbReference type="Gene3D" id="3.30.450.20">
    <property type="entry name" value="PAS domain"/>
    <property type="match status" value="1"/>
</dbReference>
<accession>A0AAX4HKQ4</accession>
<organism evidence="11 12">
    <name type="scientific">Peredibacter starrii</name>
    <dbReference type="NCBI Taxonomy" id="28202"/>
    <lineage>
        <taxon>Bacteria</taxon>
        <taxon>Pseudomonadati</taxon>
        <taxon>Bdellovibrionota</taxon>
        <taxon>Bacteriovoracia</taxon>
        <taxon>Bacteriovoracales</taxon>
        <taxon>Bacteriovoracaceae</taxon>
        <taxon>Peredibacter</taxon>
    </lineage>
</organism>
<comment type="catalytic activity">
    <reaction evidence="1">
        <text>ATP + protein L-histidine = ADP + protein N-phospho-L-histidine.</text>
        <dbReference type="EC" id="2.7.13.3"/>
    </reaction>
</comment>
<keyword evidence="9" id="KW-0472">Membrane</keyword>
<dbReference type="InterPro" id="IPR003661">
    <property type="entry name" value="HisK_dim/P_dom"/>
</dbReference>
<keyword evidence="9" id="KW-1133">Transmembrane helix</keyword>
<feature type="transmembrane region" description="Helical" evidence="9">
    <location>
        <begin position="139"/>
        <end position="156"/>
    </location>
</feature>
<dbReference type="InterPro" id="IPR003594">
    <property type="entry name" value="HATPase_dom"/>
</dbReference>
<evidence type="ECO:0000313" key="11">
    <source>
        <dbReference type="EMBL" id="WPU63838.1"/>
    </source>
</evidence>
<evidence type="ECO:0000259" key="10">
    <source>
        <dbReference type="PROSITE" id="PS50109"/>
    </source>
</evidence>
<evidence type="ECO:0000256" key="7">
    <source>
        <dbReference type="ARBA" id="ARBA00022840"/>
    </source>
</evidence>
<dbReference type="InterPro" id="IPR004358">
    <property type="entry name" value="Sig_transdc_His_kin-like_C"/>
</dbReference>
<dbReference type="EMBL" id="CP139487">
    <property type="protein sequence ID" value="WPU63838.1"/>
    <property type="molecule type" value="Genomic_DNA"/>
</dbReference>
<dbReference type="Gene3D" id="3.30.565.10">
    <property type="entry name" value="Histidine kinase-like ATPase, C-terminal domain"/>
    <property type="match status" value="1"/>
</dbReference>
<reference evidence="11 12" key="1">
    <citation type="submission" date="2023-11" db="EMBL/GenBank/DDBJ databases">
        <title>Peredibacter starrii A3.12.</title>
        <authorList>
            <person name="Mitchell R.J."/>
        </authorList>
    </citation>
    <scope>NUCLEOTIDE SEQUENCE [LARGE SCALE GENOMIC DNA]</scope>
    <source>
        <strain evidence="11 12">A3.12</strain>
    </source>
</reference>
<evidence type="ECO:0000256" key="5">
    <source>
        <dbReference type="ARBA" id="ARBA00022741"/>
    </source>
</evidence>
<evidence type="ECO:0000256" key="9">
    <source>
        <dbReference type="SAM" id="Phobius"/>
    </source>
</evidence>
<keyword evidence="8" id="KW-0902">Two-component regulatory system</keyword>
<evidence type="ECO:0000256" key="4">
    <source>
        <dbReference type="ARBA" id="ARBA00022679"/>
    </source>
</evidence>
<feature type="transmembrane region" description="Helical" evidence="9">
    <location>
        <begin position="20"/>
        <end position="39"/>
    </location>
</feature>
<dbReference type="SUPFAM" id="SSF55874">
    <property type="entry name" value="ATPase domain of HSP90 chaperone/DNA topoisomerase II/histidine kinase"/>
    <property type="match status" value="1"/>
</dbReference>
<feature type="domain" description="Histidine kinase" evidence="10">
    <location>
        <begin position="337"/>
        <end position="551"/>
    </location>
</feature>
<dbReference type="SMART" id="SM00388">
    <property type="entry name" value="HisKA"/>
    <property type="match status" value="1"/>
</dbReference>
<protein>
    <recommendedName>
        <fullName evidence="2">histidine kinase</fullName>
        <ecNumber evidence="2">2.7.13.3</ecNumber>
    </recommendedName>
</protein>
<evidence type="ECO:0000256" key="2">
    <source>
        <dbReference type="ARBA" id="ARBA00012438"/>
    </source>
</evidence>